<evidence type="ECO:0000256" key="3">
    <source>
        <dbReference type="SAM" id="SignalP"/>
    </source>
</evidence>
<dbReference type="HOGENOM" id="CLU_003387_1_0_1"/>
<keyword evidence="1" id="KW-0548">Nucleotidyltransferase</keyword>
<dbReference type="EC" id="2.7.7.48" evidence="1"/>
<dbReference type="Proteomes" id="UP000027195">
    <property type="component" value="Unassembled WGS sequence"/>
</dbReference>
<dbReference type="GO" id="GO:0030422">
    <property type="term" value="P:siRNA processing"/>
    <property type="evidence" value="ECO:0007669"/>
    <property type="project" value="TreeGrafter"/>
</dbReference>
<dbReference type="GO" id="GO:0003968">
    <property type="term" value="F:RNA-directed RNA polymerase activity"/>
    <property type="evidence" value="ECO:0007669"/>
    <property type="project" value="UniProtKB-KW"/>
</dbReference>
<dbReference type="InterPro" id="IPR007855">
    <property type="entry name" value="RDRP"/>
</dbReference>
<dbReference type="GO" id="GO:0031380">
    <property type="term" value="C:nuclear RNA-directed RNA polymerase complex"/>
    <property type="evidence" value="ECO:0007669"/>
    <property type="project" value="TreeGrafter"/>
</dbReference>
<comment type="similarity">
    <text evidence="1">Belongs to the RdRP family.</text>
</comment>
<evidence type="ECO:0000256" key="1">
    <source>
        <dbReference type="RuleBase" id="RU363098"/>
    </source>
</evidence>
<gene>
    <name evidence="5" type="ORF">BOTBODRAFT_177510</name>
</gene>
<dbReference type="AlphaFoldDB" id="A0A067M674"/>
<feature type="domain" description="RDRP core" evidence="4">
    <location>
        <begin position="241"/>
        <end position="872"/>
    </location>
</feature>
<evidence type="ECO:0000313" key="6">
    <source>
        <dbReference type="Proteomes" id="UP000027195"/>
    </source>
</evidence>
<dbReference type="Pfam" id="PF05183">
    <property type="entry name" value="RdRP"/>
    <property type="match status" value="1"/>
</dbReference>
<dbReference type="PANTHER" id="PTHR23079">
    <property type="entry name" value="RNA-DEPENDENT RNA POLYMERASE"/>
    <property type="match status" value="1"/>
</dbReference>
<sequence length="1092" mass="121898">MLKSVVLLYVSALNASLLSSNFTPTTAASSALTTPNAVSVFPAPLIESPTPLSRKRPFDRVESSDTISSVKKSRQAQNSSASSRCLDAQGIPPPSNYYIIAHNKEYIPAIESRKLSWGVQWEIARLISSGKLTWDHVTLPALDHLTGKNAEVSCKKISKILLPSKPEMPEPPAHFDALLNDAHARESSLMDPYCSELDREEEALRNDDPGRLGSNSLSESWYGGKIQQVGQLREVNGQYNIQLDKLKLGRSNRFTRFYGSRRIMSIKINSSLPSTLRGGKLVDFFLKGFVILGRVFRAFFAKEQSVYLMETNEFYERALRSDSLENRRLSLDEFISWHNCIKRNNNQTMAKWASRFALGLSTSVPMFSVDSGAIVQIVDKVAPHNGPGKAPSEKILTDGCGVMNRAASRFIADKLRLSSMPVAIQCRIAGSKGLLLLDPEPDQEHPMVWVRDSQVKMKLGQPDRAQLTLDLLRSGHFKGPANLSAETIINLSHNGVPISIFIDLMTNALKEEVALLTSWHGPNAMLQLWNAVSRAGRIIAGRIRREAVGTARAKGYGEERESKDYGDEDDIDDGDESVAWFPDEISGLPSTLDESVLILLSAGFRPDECPVLFGKLKSVIDAHLKTIVRRCRLPVNHSLDAFVVPDPSGTLQPREISIRLSKPVLNPRTGLETTVILGDVLVTRHPCKVPSDVQKVKAVDYPELRPYTDVIVFPVQGDRSLASYLGGGDYDGDTVTVIWDPSIVDNFVNADPSFADPPSDLLDDFERQTESVKDFEARTSGVEPSIRLTEIQKYLLSALKDTVVVGTYSNWHDIAAYMYGYAAPTTIRLAYKFCACLDGAKTGLKIKEETKARDRAELRKYGSLQWKETDDDRERAQDKGENVTYCQRPPRLSTFVMDAILQAGEREKEQQFKKLQEMGEAVEKKKLDKDLEAPFKEAEERLKQVTEDLRAPMQAELDRIKELVEKSRKEHRKSLILGGMKSKGAGRARFTSRSIESRQDTLRRLSMAYHASLAERPFVFFSKGEARRVAASYAYIHDGKDRRTGFPFDVACRDLCSIKAETGGRSYATVTTQFYNSVVVHRAFLETLDDDP</sequence>
<dbReference type="OrthoDB" id="10055769at2759"/>
<dbReference type="STRING" id="930990.A0A067M674"/>
<keyword evidence="3" id="KW-0732">Signal</keyword>
<evidence type="ECO:0000256" key="2">
    <source>
        <dbReference type="SAM" id="MobiDB-lite"/>
    </source>
</evidence>
<keyword evidence="1" id="KW-0694">RNA-binding</keyword>
<dbReference type="InParanoid" id="A0A067M674"/>
<keyword evidence="1" id="KW-0808">Transferase</keyword>
<accession>A0A067M674</accession>
<proteinExistence type="inferred from homology"/>
<feature type="region of interest" description="Disordered" evidence="2">
    <location>
        <begin position="51"/>
        <end position="88"/>
    </location>
</feature>
<evidence type="ECO:0000313" key="5">
    <source>
        <dbReference type="EMBL" id="KDQ11268.1"/>
    </source>
</evidence>
<feature type="compositionally biased region" description="Low complexity" evidence="2">
    <location>
        <begin position="75"/>
        <end position="84"/>
    </location>
</feature>
<reference evidence="6" key="1">
    <citation type="journal article" date="2014" name="Proc. Natl. Acad. Sci. U.S.A.">
        <title>Extensive sampling of basidiomycete genomes demonstrates inadequacy of the white-rot/brown-rot paradigm for wood decay fungi.</title>
        <authorList>
            <person name="Riley R."/>
            <person name="Salamov A.A."/>
            <person name="Brown D.W."/>
            <person name="Nagy L.G."/>
            <person name="Floudas D."/>
            <person name="Held B.W."/>
            <person name="Levasseur A."/>
            <person name="Lombard V."/>
            <person name="Morin E."/>
            <person name="Otillar R."/>
            <person name="Lindquist E.A."/>
            <person name="Sun H."/>
            <person name="LaButti K.M."/>
            <person name="Schmutz J."/>
            <person name="Jabbour D."/>
            <person name="Luo H."/>
            <person name="Baker S.E."/>
            <person name="Pisabarro A.G."/>
            <person name="Walton J.D."/>
            <person name="Blanchette R.A."/>
            <person name="Henrissat B."/>
            <person name="Martin F."/>
            <person name="Cullen D."/>
            <person name="Hibbett D.S."/>
            <person name="Grigoriev I.V."/>
        </authorList>
    </citation>
    <scope>NUCLEOTIDE SEQUENCE [LARGE SCALE GENOMIC DNA]</scope>
    <source>
        <strain evidence="6">FD-172 SS1</strain>
    </source>
</reference>
<comment type="catalytic activity">
    <reaction evidence="1">
        <text>RNA(n) + a ribonucleoside 5'-triphosphate = RNA(n+1) + diphosphate</text>
        <dbReference type="Rhea" id="RHEA:21248"/>
        <dbReference type="Rhea" id="RHEA-COMP:14527"/>
        <dbReference type="Rhea" id="RHEA-COMP:17342"/>
        <dbReference type="ChEBI" id="CHEBI:33019"/>
        <dbReference type="ChEBI" id="CHEBI:61557"/>
        <dbReference type="ChEBI" id="CHEBI:140395"/>
        <dbReference type="EC" id="2.7.7.48"/>
    </reaction>
</comment>
<organism evidence="5 6">
    <name type="scientific">Botryobasidium botryosum (strain FD-172 SS1)</name>
    <dbReference type="NCBI Taxonomy" id="930990"/>
    <lineage>
        <taxon>Eukaryota</taxon>
        <taxon>Fungi</taxon>
        <taxon>Dikarya</taxon>
        <taxon>Basidiomycota</taxon>
        <taxon>Agaricomycotina</taxon>
        <taxon>Agaricomycetes</taxon>
        <taxon>Cantharellales</taxon>
        <taxon>Botryobasidiaceae</taxon>
        <taxon>Botryobasidium</taxon>
    </lineage>
</organism>
<dbReference type="PANTHER" id="PTHR23079:SF55">
    <property type="entry name" value="RNA-DIRECTED RNA POLYMERASE"/>
    <property type="match status" value="1"/>
</dbReference>
<feature type="chain" id="PRO_5001641026" description="RNA-dependent RNA polymerase" evidence="3">
    <location>
        <begin position="28"/>
        <end position="1092"/>
    </location>
</feature>
<keyword evidence="6" id="KW-1185">Reference proteome</keyword>
<keyword evidence="1" id="KW-0696">RNA-directed RNA polymerase</keyword>
<dbReference type="InterPro" id="IPR057596">
    <property type="entry name" value="RDRP_core"/>
</dbReference>
<dbReference type="GO" id="GO:0003723">
    <property type="term" value="F:RNA binding"/>
    <property type="evidence" value="ECO:0007669"/>
    <property type="project" value="UniProtKB-KW"/>
</dbReference>
<name>A0A067M674_BOTB1</name>
<protein>
    <recommendedName>
        <fullName evidence="1">RNA-dependent RNA polymerase</fullName>
        <ecNumber evidence="1">2.7.7.48</ecNumber>
    </recommendedName>
</protein>
<evidence type="ECO:0000259" key="4">
    <source>
        <dbReference type="Pfam" id="PF05183"/>
    </source>
</evidence>
<dbReference type="EMBL" id="KL198060">
    <property type="protein sequence ID" value="KDQ11268.1"/>
    <property type="molecule type" value="Genomic_DNA"/>
</dbReference>
<feature type="signal peptide" evidence="3">
    <location>
        <begin position="1"/>
        <end position="27"/>
    </location>
</feature>